<organism evidence="4 5">
    <name type="scientific">Ophiocordyceps unilateralis</name>
    <name type="common">Zombie-ant fungus</name>
    <name type="synonym">Torrubia unilateralis</name>
    <dbReference type="NCBI Taxonomy" id="268505"/>
    <lineage>
        <taxon>Eukaryota</taxon>
        <taxon>Fungi</taxon>
        <taxon>Dikarya</taxon>
        <taxon>Ascomycota</taxon>
        <taxon>Pezizomycotina</taxon>
        <taxon>Sordariomycetes</taxon>
        <taxon>Hypocreomycetidae</taxon>
        <taxon>Hypocreales</taxon>
        <taxon>Ophiocordycipitaceae</taxon>
        <taxon>Ophiocordyceps</taxon>
    </lineage>
</organism>
<evidence type="ECO:0000256" key="2">
    <source>
        <dbReference type="ARBA" id="ARBA00022801"/>
    </source>
</evidence>
<dbReference type="PANTHER" id="PTHR21660:SF1">
    <property type="entry name" value="ACYL-COENZYME A THIOESTERASE 13"/>
    <property type="match status" value="1"/>
</dbReference>
<sequence length="177" mass="19442">MSSSENDSSSSSRDALENGDPSEKIKAWLELTRNSQGHLIAGDYMAALIPHLHLHTVSPTARPPSATFVYTVQADHCNRMRSLHGGAAATLFDYCTTLVLVLVSRPGFWSYLGVSRSLNVTYLRPATCGQELLIECQLLQVGKRLATLRGTMRRRSDGEVLSVCEHGKANIDPEMKL</sequence>
<dbReference type="EMBL" id="LAZP02000192">
    <property type="protein sequence ID" value="PFH59518.1"/>
    <property type="molecule type" value="Genomic_DNA"/>
</dbReference>
<dbReference type="InterPro" id="IPR006683">
    <property type="entry name" value="Thioestr_dom"/>
</dbReference>
<feature type="domain" description="Thioesterase" evidence="3">
    <location>
        <begin position="82"/>
        <end position="160"/>
    </location>
</feature>
<dbReference type="NCBIfam" id="TIGR00369">
    <property type="entry name" value="unchar_dom_1"/>
    <property type="match status" value="1"/>
</dbReference>
<comment type="similarity">
    <text evidence="1">Belongs to the thioesterase PaaI family.</text>
</comment>
<dbReference type="Gene3D" id="3.10.129.10">
    <property type="entry name" value="Hotdog Thioesterase"/>
    <property type="match status" value="1"/>
</dbReference>
<keyword evidence="5" id="KW-1185">Reference proteome</keyword>
<name>A0A2A9PDX3_OPHUN</name>
<gene>
    <name evidence="4" type="ORF">XA68_12221</name>
</gene>
<dbReference type="OrthoDB" id="2831072at2759"/>
<dbReference type="SUPFAM" id="SSF54637">
    <property type="entry name" value="Thioesterase/thiol ester dehydrase-isomerase"/>
    <property type="match status" value="1"/>
</dbReference>
<evidence type="ECO:0000313" key="5">
    <source>
        <dbReference type="Proteomes" id="UP000037136"/>
    </source>
</evidence>
<dbReference type="Proteomes" id="UP000037136">
    <property type="component" value="Unassembled WGS sequence"/>
</dbReference>
<comment type="caution">
    <text evidence="4">The sequence shown here is derived from an EMBL/GenBank/DDBJ whole genome shotgun (WGS) entry which is preliminary data.</text>
</comment>
<dbReference type="InterPro" id="IPR003736">
    <property type="entry name" value="PAAI_dom"/>
</dbReference>
<evidence type="ECO:0000313" key="4">
    <source>
        <dbReference type="EMBL" id="PFH59518.1"/>
    </source>
</evidence>
<proteinExistence type="inferred from homology"/>
<dbReference type="PANTHER" id="PTHR21660">
    <property type="entry name" value="THIOESTERASE SUPERFAMILY MEMBER-RELATED"/>
    <property type="match status" value="1"/>
</dbReference>
<evidence type="ECO:0000259" key="3">
    <source>
        <dbReference type="Pfam" id="PF03061"/>
    </source>
</evidence>
<reference evidence="4 5" key="1">
    <citation type="journal article" date="2015" name="BMC Genomics">
        <title>Gene expression during zombie ant biting behavior reflects the complexity underlying fungal parasitic behavioral manipulation.</title>
        <authorList>
            <person name="de Bekker C."/>
            <person name="Ohm R.A."/>
            <person name="Loreto R.G."/>
            <person name="Sebastian A."/>
            <person name="Albert I."/>
            <person name="Merrow M."/>
            <person name="Brachmann A."/>
            <person name="Hughes D.P."/>
        </authorList>
    </citation>
    <scope>NUCLEOTIDE SEQUENCE [LARGE SCALE GENOMIC DNA]</scope>
    <source>
        <strain evidence="4 5">SC16a</strain>
    </source>
</reference>
<evidence type="ECO:0000256" key="1">
    <source>
        <dbReference type="ARBA" id="ARBA00008324"/>
    </source>
</evidence>
<dbReference type="CDD" id="cd03443">
    <property type="entry name" value="PaaI_thioesterase"/>
    <property type="match status" value="1"/>
</dbReference>
<reference evidence="4 5" key="2">
    <citation type="journal article" date="2017" name="Sci. Rep.">
        <title>Ant-infecting Ophiocordyceps genomes reveal a high diversity of potential behavioral manipulation genes and a possible major role for enterotoxins.</title>
        <authorList>
            <person name="de Bekker C."/>
            <person name="Ohm R.A."/>
            <person name="Evans H.C."/>
            <person name="Brachmann A."/>
            <person name="Hughes D.P."/>
        </authorList>
    </citation>
    <scope>NUCLEOTIDE SEQUENCE [LARGE SCALE GENOMIC DNA]</scope>
    <source>
        <strain evidence="4 5">SC16a</strain>
    </source>
</reference>
<accession>A0A2A9PDX3</accession>
<protein>
    <recommendedName>
        <fullName evidence="3">Thioesterase domain-containing protein</fullName>
    </recommendedName>
</protein>
<dbReference type="InterPro" id="IPR029069">
    <property type="entry name" value="HotDog_dom_sf"/>
</dbReference>
<dbReference type="Pfam" id="PF03061">
    <property type="entry name" value="4HBT"/>
    <property type="match status" value="1"/>
</dbReference>
<dbReference type="STRING" id="268505.A0A2A9PDX3"/>
<dbReference type="InterPro" id="IPR039298">
    <property type="entry name" value="ACOT13"/>
</dbReference>
<dbReference type="GO" id="GO:0047617">
    <property type="term" value="F:fatty acyl-CoA hydrolase activity"/>
    <property type="evidence" value="ECO:0007669"/>
    <property type="project" value="InterPro"/>
</dbReference>
<keyword evidence="2" id="KW-0378">Hydrolase</keyword>
<dbReference type="AlphaFoldDB" id="A0A2A9PDX3"/>